<reference evidence="1" key="1">
    <citation type="submission" date="2022-07" db="EMBL/GenBank/DDBJ databases">
        <title>Phylogenomic reconstructions and comparative analyses of Kickxellomycotina fungi.</title>
        <authorList>
            <person name="Reynolds N.K."/>
            <person name="Stajich J.E."/>
            <person name="Barry K."/>
            <person name="Grigoriev I.V."/>
            <person name="Crous P."/>
            <person name="Smith M.E."/>
        </authorList>
    </citation>
    <scope>NUCLEOTIDE SEQUENCE</scope>
    <source>
        <strain evidence="1">BCRC 34780</strain>
    </source>
</reference>
<accession>A0ACC1LAK2</accession>
<organism evidence="1 2">
    <name type="scientific">Coemansia helicoidea</name>
    <dbReference type="NCBI Taxonomy" id="1286919"/>
    <lineage>
        <taxon>Eukaryota</taxon>
        <taxon>Fungi</taxon>
        <taxon>Fungi incertae sedis</taxon>
        <taxon>Zoopagomycota</taxon>
        <taxon>Kickxellomycotina</taxon>
        <taxon>Kickxellomycetes</taxon>
        <taxon>Kickxellales</taxon>
        <taxon>Kickxellaceae</taxon>
        <taxon>Coemansia</taxon>
    </lineage>
</organism>
<proteinExistence type="predicted"/>
<dbReference type="EMBL" id="JANBUN010000395">
    <property type="protein sequence ID" value="KAJ2804095.1"/>
    <property type="molecule type" value="Genomic_DNA"/>
</dbReference>
<gene>
    <name evidence="1" type="ORF">H4R21_001777</name>
</gene>
<evidence type="ECO:0000313" key="1">
    <source>
        <dbReference type="EMBL" id="KAJ2804095.1"/>
    </source>
</evidence>
<protein>
    <submittedName>
        <fullName evidence="1">Uncharacterized protein</fullName>
    </submittedName>
</protein>
<dbReference type="Proteomes" id="UP001140087">
    <property type="component" value="Unassembled WGS sequence"/>
</dbReference>
<evidence type="ECO:0000313" key="2">
    <source>
        <dbReference type="Proteomes" id="UP001140087"/>
    </source>
</evidence>
<keyword evidence="2" id="KW-1185">Reference proteome</keyword>
<comment type="caution">
    <text evidence="1">The sequence shown here is derived from an EMBL/GenBank/DDBJ whole genome shotgun (WGS) entry which is preliminary data.</text>
</comment>
<sequence>MGDAGFLDGCFTHGDAHGGAATLVSFHFVRFALFAVLLTVAGPLVHRVVAALFDLERDFKSVADHFDDVTSGLLYAYLVFTLGNYAHTLGWVTLVFYFVGLLGFCLLVELPFMRISIPSWRTWSVGAWAVNLAGLAAVVLAAVFHIRWAYKAAILQWYLPLFALATSTVWLTVFVKQLNNYCVDYCPNGLGIERQLRRLALVLCIWRDPDRAPSKRPDANAPTASRANDNGAPDTGTPIGSDIPLALLSGANGTASAGNAAGEQSCRERAGLLSREEKNAIISRKLEHLHYLNAEGGRPLPLYHYQLHLHHWQIFYILAFFTRFDRFASQACAGLVLGIFTQGISAYGFDPMMERT</sequence>
<name>A0ACC1LAK2_9FUNG</name>